<proteinExistence type="predicted"/>
<keyword evidence="1" id="KW-0863">Zinc-finger</keyword>
<reference evidence="4 5" key="1">
    <citation type="journal article" date="2023" name="Elife">
        <title>Identification of key yeast species and microbe-microbe interactions impacting larval growth of Drosophila in the wild.</title>
        <authorList>
            <person name="Mure A."/>
            <person name="Sugiura Y."/>
            <person name="Maeda R."/>
            <person name="Honda K."/>
            <person name="Sakurai N."/>
            <person name="Takahashi Y."/>
            <person name="Watada M."/>
            <person name="Katoh T."/>
            <person name="Gotoh A."/>
            <person name="Gotoh Y."/>
            <person name="Taniguchi I."/>
            <person name="Nakamura K."/>
            <person name="Hayashi T."/>
            <person name="Katayama T."/>
            <person name="Uemura T."/>
            <person name="Hattori Y."/>
        </authorList>
    </citation>
    <scope>NUCLEOTIDE SEQUENCE [LARGE SCALE GENOMIC DNA]</scope>
    <source>
        <strain evidence="4 5">SB-73</strain>
    </source>
</reference>
<dbReference type="EMBL" id="BTGC01000003">
    <property type="protein sequence ID" value="GMM50465.1"/>
    <property type="molecule type" value="Genomic_DNA"/>
</dbReference>
<evidence type="ECO:0000256" key="1">
    <source>
        <dbReference type="PROSITE-ProRule" id="PRU00042"/>
    </source>
</evidence>
<keyword evidence="1" id="KW-0479">Metal-binding</keyword>
<feature type="compositionally biased region" description="Basic and acidic residues" evidence="2">
    <location>
        <begin position="131"/>
        <end position="142"/>
    </location>
</feature>
<dbReference type="PROSITE" id="PS50157">
    <property type="entry name" value="ZINC_FINGER_C2H2_2"/>
    <property type="match status" value="1"/>
</dbReference>
<comment type="caution">
    <text evidence="4">The sequence shown here is derived from an EMBL/GenBank/DDBJ whole genome shotgun (WGS) entry which is preliminary data.</text>
</comment>
<accession>A0AAV5RGA7</accession>
<feature type="region of interest" description="Disordered" evidence="2">
    <location>
        <begin position="216"/>
        <end position="236"/>
    </location>
</feature>
<keyword evidence="1" id="KW-0862">Zinc</keyword>
<dbReference type="SUPFAM" id="SSF57667">
    <property type="entry name" value="beta-beta-alpha zinc fingers"/>
    <property type="match status" value="1"/>
</dbReference>
<evidence type="ECO:0000259" key="3">
    <source>
        <dbReference type="PROSITE" id="PS50157"/>
    </source>
</evidence>
<name>A0AAV5RGA7_STABA</name>
<feature type="region of interest" description="Disordered" evidence="2">
    <location>
        <begin position="109"/>
        <end position="188"/>
    </location>
</feature>
<dbReference type="InterPro" id="IPR036236">
    <property type="entry name" value="Znf_C2H2_sf"/>
</dbReference>
<feature type="domain" description="C2H2-type" evidence="3">
    <location>
        <begin position="52"/>
        <end position="79"/>
    </location>
</feature>
<evidence type="ECO:0000313" key="5">
    <source>
        <dbReference type="Proteomes" id="UP001362899"/>
    </source>
</evidence>
<evidence type="ECO:0000256" key="2">
    <source>
        <dbReference type="SAM" id="MobiDB-lite"/>
    </source>
</evidence>
<feature type="region of interest" description="Disordered" evidence="2">
    <location>
        <begin position="1"/>
        <end position="21"/>
    </location>
</feature>
<feature type="compositionally biased region" description="Basic and acidic residues" evidence="2">
    <location>
        <begin position="150"/>
        <end position="163"/>
    </location>
</feature>
<feature type="region of interest" description="Disordered" evidence="2">
    <location>
        <begin position="252"/>
        <end position="332"/>
    </location>
</feature>
<gene>
    <name evidence="4" type="ORF">DASB73_014230</name>
</gene>
<feature type="compositionally biased region" description="Acidic residues" evidence="2">
    <location>
        <begin position="284"/>
        <end position="297"/>
    </location>
</feature>
<evidence type="ECO:0000313" key="4">
    <source>
        <dbReference type="EMBL" id="GMM50465.1"/>
    </source>
</evidence>
<dbReference type="PROSITE" id="PS00028">
    <property type="entry name" value="ZINC_FINGER_C2H2_1"/>
    <property type="match status" value="1"/>
</dbReference>
<feature type="compositionally biased region" description="Polar residues" evidence="2">
    <location>
        <begin position="177"/>
        <end position="188"/>
    </location>
</feature>
<dbReference type="InterPro" id="IPR013087">
    <property type="entry name" value="Znf_C2H2_type"/>
</dbReference>
<dbReference type="GO" id="GO:0008270">
    <property type="term" value="F:zinc ion binding"/>
    <property type="evidence" value="ECO:0007669"/>
    <property type="project" value="UniProtKB-KW"/>
</dbReference>
<dbReference type="AlphaFoldDB" id="A0AAV5RGA7"/>
<sequence length="332" mass="37050">MSGIEIPHRSRTTSSHEIGRKAASFQNCPQLSRKFVARRISEGETGRLKEQLKCQACGKGYKHVSSLAKHLWEHTPEWNVTSKLLISKHQQVQLLEAASILVSMNEEDDCLEKGESDALEDSSDKGDDESDDKKESDSEFKYKSNQKSGSRHDKHEDYTHEASPDIQLKNTADKGSENQNHMLSPSSMKNECAVDDVVPAKEIPILNAKPIAKTSLRHRARRTSTTSAYTHSYGSLSKLDDLAQLASPLPDSILTKDSSHYPPRRRRQSTLIASSIPRDTYVSLDDDGLQEPQDPQDQEGHDADKHSSDNENDSYNAKDKEGMGDVFGTMEV</sequence>
<dbReference type="Proteomes" id="UP001362899">
    <property type="component" value="Unassembled WGS sequence"/>
</dbReference>
<protein>
    <recommendedName>
        <fullName evidence="3">C2H2-type domain-containing protein</fullName>
    </recommendedName>
</protein>
<keyword evidence="5" id="KW-1185">Reference proteome</keyword>
<feature type="compositionally biased region" description="Low complexity" evidence="2">
    <location>
        <begin position="223"/>
        <end position="233"/>
    </location>
</feature>
<feature type="compositionally biased region" description="Basic and acidic residues" evidence="2">
    <location>
        <begin position="298"/>
        <end position="309"/>
    </location>
</feature>
<organism evidence="4 5">
    <name type="scientific">Starmerella bacillaris</name>
    <name type="common">Yeast</name>
    <name type="synonym">Candida zemplinina</name>
    <dbReference type="NCBI Taxonomy" id="1247836"/>
    <lineage>
        <taxon>Eukaryota</taxon>
        <taxon>Fungi</taxon>
        <taxon>Dikarya</taxon>
        <taxon>Ascomycota</taxon>
        <taxon>Saccharomycotina</taxon>
        <taxon>Dipodascomycetes</taxon>
        <taxon>Dipodascales</taxon>
        <taxon>Trichomonascaceae</taxon>
        <taxon>Starmerella</taxon>
    </lineage>
</organism>
<feature type="compositionally biased region" description="Acidic residues" evidence="2">
    <location>
        <begin position="117"/>
        <end position="130"/>
    </location>
</feature>